<gene>
    <name evidence="4" type="ORF">ONZ51_g5924</name>
</gene>
<evidence type="ECO:0000256" key="2">
    <source>
        <dbReference type="ARBA" id="ARBA00023140"/>
    </source>
</evidence>
<evidence type="ECO:0000256" key="1">
    <source>
        <dbReference type="ARBA" id="ARBA00004275"/>
    </source>
</evidence>
<comment type="subcellular location">
    <subcellularLocation>
        <location evidence="1">Peroxisome</location>
    </subcellularLocation>
</comment>
<dbReference type="Gene3D" id="3.90.226.10">
    <property type="entry name" value="2-enoyl-CoA Hydratase, Chain A, domain 1"/>
    <property type="match status" value="1"/>
</dbReference>
<organism evidence="4 5">
    <name type="scientific">Trametes cubensis</name>
    <dbReference type="NCBI Taxonomy" id="1111947"/>
    <lineage>
        <taxon>Eukaryota</taxon>
        <taxon>Fungi</taxon>
        <taxon>Dikarya</taxon>
        <taxon>Basidiomycota</taxon>
        <taxon>Agaricomycotina</taxon>
        <taxon>Agaricomycetes</taxon>
        <taxon>Polyporales</taxon>
        <taxon>Polyporaceae</taxon>
        <taxon>Trametes</taxon>
    </lineage>
</organism>
<dbReference type="PANTHER" id="PTHR43684:SF1">
    <property type="entry name" value="ENOYL-COA DELTA ISOMERASE 2"/>
    <property type="match status" value="1"/>
</dbReference>
<dbReference type="PANTHER" id="PTHR43684">
    <property type="match status" value="1"/>
</dbReference>
<dbReference type="Pfam" id="PF00378">
    <property type="entry name" value="ECH_1"/>
    <property type="match status" value="1"/>
</dbReference>
<dbReference type="EMBL" id="JAPEVG010000134">
    <property type="protein sequence ID" value="KAJ8481537.1"/>
    <property type="molecule type" value="Genomic_DNA"/>
</dbReference>
<sequence>MSASSTGNVTVQVSDRIATITFNSPKTLNAVNLADYEAFTTALREVDAREDVLVTIWQANGKWFSSGTSVTGSAEQTRMDTVRGAFTGAISATNTDISQALYTHSKILVVALNGPVMGIAAACLGLVDFIYALPGAWISTPFTFLGTSAEACCSVTFRGRMGTAKANEVLFWSKRKNAQELLECGFINQILPEQPVPEFQATVRRLVLAELEGLEPVALLRLKRLMKIGLNEQYNFDAVNLRESYALAERFASGVPNERLAKVARKELRHKL</sequence>
<evidence type="ECO:0000313" key="5">
    <source>
        <dbReference type="Proteomes" id="UP001215151"/>
    </source>
</evidence>
<keyword evidence="5" id="KW-1185">Reference proteome</keyword>
<dbReference type="GO" id="GO:0004165">
    <property type="term" value="F:delta(3)-delta(2)-enoyl-CoA isomerase activity"/>
    <property type="evidence" value="ECO:0007669"/>
    <property type="project" value="UniProtKB-ARBA"/>
</dbReference>
<keyword evidence="2" id="KW-0576">Peroxisome</keyword>
<keyword evidence="3" id="KW-0413">Isomerase</keyword>
<comment type="caution">
    <text evidence="4">The sequence shown here is derived from an EMBL/GenBank/DDBJ whole genome shotgun (WGS) entry which is preliminary data.</text>
</comment>
<evidence type="ECO:0008006" key="6">
    <source>
        <dbReference type="Google" id="ProtNLM"/>
    </source>
</evidence>
<dbReference type="CDD" id="cd06558">
    <property type="entry name" value="crotonase-like"/>
    <property type="match status" value="1"/>
</dbReference>
<protein>
    <recommendedName>
        <fullName evidence="6">ClpP/crotonase</fullName>
    </recommendedName>
</protein>
<name>A0AAD7TTH1_9APHY</name>
<proteinExistence type="predicted"/>
<accession>A0AAD7TTH1</accession>
<dbReference type="SUPFAM" id="SSF52096">
    <property type="entry name" value="ClpP/crotonase"/>
    <property type="match status" value="1"/>
</dbReference>
<dbReference type="GO" id="GO:0005782">
    <property type="term" value="C:peroxisomal matrix"/>
    <property type="evidence" value="ECO:0007669"/>
    <property type="project" value="TreeGrafter"/>
</dbReference>
<dbReference type="InterPro" id="IPR001753">
    <property type="entry name" value="Enoyl-CoA_hydra/iso"/>
</dbReference>
<evidence type="ECO:0000256" key="3">
    <source>
        <dbReference type="ARBA" id="ARBA00023235"/>
    </source>
</evidence>
<dbReference type="Proteomes" id="UP001215151">
    <property type="component" value="Unassembled WGS sequence"/>
</dbReference>
<dbReference type="GO" id="GO:0006635">
    <property type="term" value="P:fatty acid beta-oxidation"/>
    <property type="evidence" value="ECO:0007669"/>
    <property type="project" value="TreeGrafter"/>
</dbReference>
<dbReference type="InterPro" id="IPR051053">
    <property type="entry name" value="ECH/Chromodomain_protein"/>
</dbReference>
<dbReference type="AlphaFoldDB" id="A0AAD7TTH1"/>
<reference evidence="4" key="1">
    <citation type="submission" date="2022-11" db="EMBL/GenBank/DDBJ databases">
        <title>Genome Sequence of Cubamyces cubensis.</title>
        <authorList>
            <person name="Buettner E."/>
        </authorList>
    </citation>
    <scope>NUCLEOTIDE SEQUENCE</scope>
    <source>
        <strain evidence="4">MPL-01</strain>
    </source>
</reference>
<dbReference type="InterPro" id="IPR029045">
    <property type="entry name" value="ClpP/crotonase-like_dom_sf"/>
</dbReference>
<evidence type="ECO:0000313" key="4">
    <source>
        <dbReference type="EMBL" id="KAJ8481537.1"/>
    </source>
</evidence>